<dbReference type="Proteomes" id="UP000271162">
    <property type="component" value="Unassembled WGS sequence"/>
</dbReference>
<organism evidence="3">
    <name type="scientific">Nippostrongylus brasiliensis</name>
    <name type="common">Rat hookworm</name>
    <dbReference type="NCBI Taxonomy" id="27835"/>
    <lineage>
        <taxon>Eukaryota</taxon>
        <taxon>Metazoa</taxon>
        <taxon>Ecdysozoa</taxon>
        <taxon>Nematoda</taxon>
        <taxon>Chromadorea</taxon>
        <taxon>Rhabditida</taxon>
        <taxon>Rhabditina</taxon>
        <taxon>Rhabditomorpha</taxon>
        <taxon>Strongyloidea</taxon>
        <taxon>Heligmosomidae</taxon>
        <taxon>Nippostrongylus</taxon>
    </lineage>
</organism>
<evidence type="ECO:0000313" key="3">
    <source>
        <dbReference type="WBParaSite" id="NBR_0000543001-mRNA-1"/>
    </source>
</evidence>
<evidence type="ECO:0000313" key="2">
    <source>
        <dbReference type="Proteomes" id="UP000271162"/>
    </source>
</evidence>
<dbReference type="EMBL" id="UYSL01013084">
    <property type="protein sequence ID" value="VDL69019.1"/>
    <property type="molecule type" value="Genomic_DNA"/>
</dbReference>
<dbReference type="WBParaSite" id="NBR_0000543001-mRNA-1">
    <property type="protein sequence ID" value="NBR_0000543001-mRNA-1"/>
    <property type="gene ID" value="NBR_0000543001"/>
</dbReference>
<reference evidence="3" key="1">
    <citation type="submission" date="2017-02" db="UniProtKB">
        <authorList>
            <consortium name="WormBaseParasite"/>
        </authorList>
    </citation>
    <scope>IDENTIFICATION</scope>
</reference>
<dbReference type="AlphaFoldDB" id="A0A0N4XSC8"/>
<dbReference type="Gene3D" id="3.40.33.10">
    <property type="entry name" value="CAP"/>
    <property type="match status" value="1"/>
</dbReference>
<dbReference type="SUPFAM" id="SSF55797">
    <property type="entry name" value="PR-1-like"/>
    <property type="match status" value="1"/>
</dbReference>
<reference evidence="1 2" key="2">
    <citation type="submission" date="2018-11" db="EMBL/GenBank/DDBJ databases">
        <authorList>
            <consortium name="Pathogen Informatics"/>
        </authorList>
    </citation>
    <scope>NUCLEOTIDE SEQUENCE [LARGE SCALE GENOMIC DNA]</scope>
</reference>
<dbReference type="InterPro" id="IPR035940">
    <property type="entry name" value="CAP_sf"/>
</dbReference>
<sequence length="124" mass="13764">MLSISDIIKTINEFRGGIARGIFNNSISRTRTYLPQTSVLFKLTDDPSIANFAEVLARWCEPIVSVPPNHSYVIYSAPSYVGTDDVVDTALADWYGKAYHVLPADDVTFDESTAKDLDGFAQVW</sequence>
<proteinExistence type="predicted"/>
<gene>
    <name evidence="1" type="ORF">NBR_LOCUS5430</name>
</gene>
<accession>A0A0N4XSC8</accession>
<protein>
    <submittedName>
        <fullName evidence="3">Phage portal protein</fullName>
    </submittedName>
</protein>
<evidence type="ECO:0000313" key="1">
    <source>
        <dbReference type="EMBL" id="VDL69019.1"/>
    </source>
</evidence>
<name>A0A0N4XSC8_NIPBR</name>
<keyword evidence="2" id="KW-1185">Reference proteome</keyword>